<dbReference type="Gene3D" id="3.30.750.24">
    <property type="entry name" value="STAS domain"/>
    <property type="match status" value="1"/>
</dbReference>
<dbReference type="PANTHER" id="PTHR11814">
    <property type="entry name" value="SULFATE TRANSPORTER"/>
    <property type="match status" value="1"/>
</dbReference>
<evidence type="ECO:0000259" key="7">
    <source>
        <dbReference type="PROSITE" id="PS50801"/>
    </source>
</evidence>
<sequence length="711" mass="78098">MGKHFYVDHKPTSSTYVDDDSSSSHSTTGTSATSTFQEDDQMDERTCLQSSQREGNNNTYLSINPTTHCDTAYGCTSLSASPIPSTQIHARSESKTIWRTLLTRSKYYIPVLQWLPGYSTHTFQQDLLSGLSLSSLFIPQALSYATGLCRLPAIHGLYTVSVAALVYACLGMSPELSVGPEATVSLMVGSGIAHQKAALDPEAAAAVASLTALCVGVFSLGLSLLRFGFLDSLMSRALLRGFITAVAVTVLVQQTVFLLGLDQAAKDAGITPESATLERIGFIFAHRHAIHFETASLSFAALVSLFSISSIKRRIPRLQRVPEVLLVVVMSTLGCYIFRWDQLGVEVLGQVGSSSINSPFPFPSWPSLPPGADIQHILVNAAMISTVGFVESIAAAKSFARKHNYFVSANRELFAYGSVNLVGSLFQCFPSFGSLPRSKVHEAVKPKTQMSGAVAGVCTILVTSFFMPYLYYLPSATLSSIIFMAIVALLQELPHDLQFMWKVKAWQDMFMLGIIFFTTMIYSLETGTALAVLFSLIITIRQTSYPRITIMGRVKETMYKFSPIKNSQEVVEHLEDVLIVRVDEPLHFVNTGQLKDRLRRLEHYGDLSVHPSEASRRCEDLRYVIFDTGGMESIDASAVQILHEVIESYHDRGVHVYLVRVDPNVMPLLEKSGILDLIGMDQVLQEVTDAIQAIEYDMATCSVVVHSSTPS</sequence>
<evidence type="ECO:0000313" key="9">
    <source>
        <dbReference type="Proteomes" id="UP001234581"/>
    </source>
</evidence>
<feature type="compositionally biased region" description="Low complexity" evidence="5">
    <location>
        <begin position="23"/>
        <end position="35"/>
    </location>
</feature>
<keyword evidence="4 6" id="KW-0472">Membrane</keyword>
<dbReference type="GeneID" id="83216882"/>
<dbReference type="SUPFAM" id="SSF52091">
    <property type="entry name" value="SpoIIaa-like"/>
    <property type="match status" value="1"/>
</dbReference>
<dbReference type="Pfam" id="PF01740">
    <property type="entry name" value="STAS"/>
    <property type="match status" value="1"/>
</dbReference>
<dbReference type="Proteomes" id="UP001234581">
    <property type="component" value="Unassembled WGS sequence"/>
</dbReference>
<feature type="transmembrane region" description="Helical" evidence="6">
    <location>
        <begin position="374"/>
        <end position="396"/>
    </location>
</feature>
<feature type="domain" description="STAS" evidence="7">
    <location>
        <begin position="567"/>
        <end position="694"/>
    </location>
</feature>
<evidence type="ECO:0000256" key="4">
    <source>
        <dbReference type="ARBA" id="ARBA00023136"/>
    </source>
</evidence>
<dbReference type="GO" id="GO:0016020">
    <property type="term" value="C:membrane"/>
    <property type="evidence" value="ECO:0007669"/>
    <property type="project" value="UniProtKB-SubCell"/>
</dbReference>
<dbReference type="AlphaFoldDB" id="A0AAD7UZE5"/>
<evidence type="ECO:0000256" key="5">
    <source>
        <dbReference type="SAM" id="MobiDB-lite"/>
    </source>
</evidence>
<feature type="region of interest" description="Disordered" evidence="5">
    <location>
        <begin position="1"/>
        <end position="59"/>
    </location>
</feature>
<feature type="compositionally biased region" description="Basic and acidic residues" evidence="5">
    <location>
        <begin position="1"/>
        <end position="11"/>
    </location>
</feature>
<reference evidence="8 9" key="1">
    <citation type="submission" date="2023-03" db="EMBL/GenBank/DDBJ databases">
        <title>Genome sequence of Lichtheimia ornata CBS 291.66.</title>
        <authorList>
            <person name="Mohabir J.T."/>
            <person name="Shea T.P."/>
            <person name="Kurbessoian T."/>
            <person name="Berby B."/>
            <person name="Fontaine J."/>
            <person name="Livny J."/>
            <person name="Gnirke A."/>
            <person name="Stajich J.E."/>
            <person name="Cuomo C.A."/>
        </authorList>
    </citation>
    <scope>NUCLEOTIDE SEQUENCE [LARGE SCALE GENOMIC DNA]</scope>
    <source>
        <strain evidence="8">CBS 291.66</strain>
    </source>
</reference>
<keyword evidence="9" id="KW-1185">Reference proteome</keyword>
<dbReference type="InterPro" id="IPR001902">
    <property type="entry name" value="SLC26A/SulP_fam"/>
</dbReference>
<feature type="transmembrane region" description="Helical" evidence="6">
    <location>
        <begin position="289"/>
        <end position="309"/>
    </location>
</feature>
<evidence type="ECO:0000256" key="1">
    <source>
        <dbReference type="ARBA" id="ARBA00004141"/>
    </source>
</evidence>
<comment type="subcellular location">
    <subcellularLocation>
        <location evidence="1">Membrane</location>
        <topology evidence="1">Multi-pass membrane protein</topology>
    </subcellularLocation>
</comment>
<feature type="transmembrane region" description="Helical" evidence="6">
    <location>
        <begin position="510"/>
        <end position="538"/>
    </location>
</feature>
<evidence type="ECO:0000313" key="8">
    <source>
        <dbReference type="EMBL" id="KAJ8654911.1"/>
    </source>
</evidence>
<proteinExistence type="predicted"/>
<evidence type="ECO:0000256" key="6">
    <source>
        <dbReference type="SAM" id="Phobius"/>
    </source>
</evidence>
<organism evidence="8 9">
    <name type="scientific">Lichtheimia ornata</name>
    <dbReference type="NCBI Taxonomy" id="688661"/>
    <lineage>
        <taxon>Eukaryota</taxon>
        <taxon>Fungi</taxon>
        <taxon>Fungi incertae sedis</taxon>
        <taxon>Mucoromycota</taxon>
        <taxon>Mucoromycotina</taxon>
        <taxon>Mucoromycetes</taxon>
        <taxon>Mucorales</taxon>
        <taxon>Lichtheimiaceae</taxon>
        <taxon>Lichtheimia</taxon>
    </lineage>
</organism>
<dbReference type="InterPro" id="IPR011547">
    <property type="entry name" value="SLC26A/SulP_dom"/>
</dbReference>
<protein>
    <recommendedName>
        <fullName evidence="7">STAS domain-containing protein</fullName>
    </recommendedName>
</protein>
<dbReference type="InterPro" id="IPR036513">
    <property type="entry name" value="STAS_dom_sf"/>
</dbReference>
<dbReference type="EMBL" id="JARTCD010000055">
    <property type="protein sequence ID" value="KAJ8654911.1"/>
    <property type="molecule type" value="Genomic_DNA"/>
</dbReference>
<comment type="caution">
    <text evidence="8">The sequence shown here is derived from an EMBL/GenBank/DDBJ whole genome shotgun (WGS) entry which is preliminary data.</text>
</comment>
<feature type="compositionally biased region" description="Polar residues" evidence="5">
    <location>
        <begin position="47"/>
        <end position="59"/>
    </location>
</feature>
<dbReference type="CDD" id="cd07042">
    <property type="entry name" value="STAS_SulP_like_sulfate_transporter"/>
    <property type="match status" value="1"/>
</dbReference>
<name>A0AAD7UZE5_9FUNG</name>
<evidence type="ECO:0000256" key="3">
    <source>
        <dbReference type="ARBA" id="ARBA00022989"/>
    </source>
</evidence>
<dbReference type="RefSeq" id="XP_058339825.1">
    <property type="nucleotide sequence ID" value="XM_058489468.1"/>
</dbReference>
<keyword evidence="2 6" id="KW-0812">Transmembrane</keyword>
<dbReference type="Pfam" id="PF00916">
    <property type="entry name" value="Sulfate_transp"/>
    <property type="match status" value="1"/>
</dbReference>
<dbReference type="PROSITE" id="PS50801">
    <property type="entry name" value="STAS"/>
    <property type="match status" value="1"/>
</dbReference>
<gene>
    <name evidence="8" type="ORF">O0I10_009476</name>
</gene>
<feature type="transmembrane region" description="Helical" evidence="6">
    <location>
        <begin position="203"/>
        <end position="225"/>
    </location>
</feature>
<feature type="transmembrane region" description="Helical" evidence="6">
    <location>
        <begin position="469"/>
        <end position="490"/>
    </location>
</feature>
<feature type="transmembrane region" description="Helical" evidence="6">
    <location>
        <begin position="237"/>
        <end position="259"/>
    </location>
</feature>
<dbReference type="GO" id="GO:0055085">
    <property type="term" value="P:transmembrane transport"/>
    <property type="evidence" value="ECO:0007669"/>
    <property type="project" value="InterPro"/>
</dbReference>
<feature type="transmembrane region" description="Helical" evidence="6">
    <location>
        <begin position="321"/>
        <end position="339"/>
    </location>
</feature>
<dbReference type="InterPro" id="IPR002645">
    <property type="entry name" value="STAS_dom"/>
</dbReference>
<evidence type="ECO:0000256" key="2">
    <source>
        <dbReference type="ARBA" id="ARBA00022692"/>
    </source>
</evidence>
<keyword evidence="3 6" id="KW-1133">Transmembrane helix</keyword>
<accession>A0AAD7UZE5</accession>